<keyword evidence="17" id="KW-1208">Phospholipid metabolism</keyword>
<evidence type="ECO:0000256" key="2">
    <source>
        <dbReference type="ARBA" id="ARBA00004651"/>
    </source>
</evidence>
<protein>
    <recommendedName>
        <fullName evidence="7 18">Phosphatidate cytidylyltransferase</fullName>
        <ecNumber evidence="6 18">2.7.7.41</ecNumber>
    </recommendedName>
</protein>
<sequence length="296" mass="29844">MKSSTDGNAASAPPPPGRADTPASSDVPAKPSKAGDLKVRVLSALVMAPVVLGAVWIGGWVFHALIAFGSVIAVSEWTSIVPSARRLPARIMAAAGIVVALMAQIAAGPAAGLGAAAAFAVLTAIIGGGSDRNLLGFGVFYVAVGMAGLTWLRDLPDAGLSLFLFVLIAIWATDIGAYAAGRSIGGPKLAPRISPKKTWAGLIGGMASSALFGWLVALAFGAARPDIALVVGAAVAVVGQAGDLFESAVKRRYNVKDSGQLIPGHGGILDRIDGLLAAAPVLALFHAAIGSVLSWW</sequence>
<evidence type="ECO:0000256" key="4">
    <source>
        <dbReference type="ARBA" id="ARBA00005189"/>
    </source>
</evidence>
<evidence type="ECO:0000256" key="7">
    <source>
        <dbReference type="ARBA" id="ARBA00019373"/>
    </source>
</evidence>
<evidence type="ECO:0000256" key="8">
    <source>
        <dbReference type="ARBA" id="ARBA00022475"/>
    </source>
</evidence>
<evidence type="ECO:0000256" key="9">
    <source>
        <dbReference type="ARBA" id="ARBA00022516"/>
    </source>
</evidence>
<dbReference type="GO" id="GO:0005886">
    <property type="term" value="C:plasma membrane"/>
    <property type="evidence" value="ECO:0007669"/>
    <property type="project" value="UniProtKB-SubCell"/>
</dbReference>
<comment type="pathway">
    <text evidence="4">Lipid metabolism.</text>
</comment>
<keyword evidence="8" id="KW-1003">Cell membrane</keyword>
<evidence type="ECO:0000256" key="10">
    <source>
        <dbReference type="ARBA" id="ARBA00022679"/>
    </source>
</evidence>
<keyword evidence="15 20" id="KW-0472">Membrane</keyword>
<feature type="transmembrane region" description="Helical" evidence="20">
    <location>
        <begin position="199"/>
        <end position="221"/>
    </location>
</feature>
<dbReference type="InterPro" id="IPR000374">
    <property type="entry name" value="PC_trans"/>
</dbReference>
<dbReference type="EC" id="2.7.7.41" evidence="6 18"/>
<evidence type="ECO:0000256" key="20">
    <source>
        <dbReference type="SAM" id="Phobius"/>
    </source>
</evidence>
<dbReference type="UniPathway" id="UPA00557">
    <property type="reaction ID" value="UER00614"/>
</dbReference>
<comment type="pathway">
    <text evidence="3 18">Phospholipid metabolism; CDP-diacylglycerol biosynthesis; CDP-diacylglycerol from sn-glycerol 3-phosphate: step 3/3.</text>
</comment>
<feature type="transmembrane region" description="Helical" evidence="20">
    <location>
        <begin position="227"/>
        <end position="245"/>
    </location>
</feature>
<keyword evidence="12 18" id="KW-0548">Nucleotidyltransferase</keyword>
<feature type="region of interest" description="Disordered" evidence="19">
    <location>
        <begin position="1"/>
        <end position="32"/>
    </location>
</feature>
<evidence type="ECO:0000256" key="6">
    <source>
        <dbReference type="ARBA" id="ARBA00012487"/>
    </source>
</evidence>
<dbReference type="PANTHER" id="PTHR46382">
    <property type="entry name" value="PHOSPHATIDATE CYTIDYLYLTRANSFERASE"/>
    <property type="match status" value="1"/>
</dbReference>
<comment type="similarity">
    <text evidence="5 18">Belongs to the CDS family.</text>
</comment>
<evidence type="ECO:0000256" key="1">
    <source>
        <dbReference type="ARBA" id="ARBA00001698"/>
    </source>
</evidence>
<evidence type="ECO:0000256" key="5">
    <source>
        <dbReference type="ARBA" id="ARBA00010185"/>
    </source>
</evidence>
<feature type="transmembrane region" description="Helical" evidence="20">
    <location>
        <begin position="87"/>
        <end position="105"/>
    </location>
</feature>
<evidence type="ECO:0000313" key="22">
    <source>
        <dbReference type="Proteomes" id="UP000192936"/>
    </source>
</evidence>
<keyword evidence="14" id="KW-0443">Lipid metabolism</keyword>
<reference evidence="21 22" key="1">
    <citation type="submission" date="2017-04" db="EMBL/GenBank/DDBJ databases">
        <authorList>
            <person name="Afonso C.L."/>
            <person name="Miller P.J."/>
            <person name="Scott M.A."/>
            <person name="Spackman E."/>
            <person name="Goraichik I."/>
            <person name="Dimitrov K.M."/>
            <person name="Suarez D.L."/>
            <person name="Swayne D.E."/>
        </authorList>
    </citation>
    <scope>NUCLEOTIDE SEQUENCE [LARGE SCALE GENOMIC DNA]</scope>
    <source>
        <strain evidence="21 22">A2P</strain>
    </source>
</reference>
<dbReference type="PANTHER" id="PTHR46382:SF1">
    <property type="entry name" value="PHOSPHATIDATE CYTIDYLYLTRANSFERASE"/>
    <property type="match status" value="1"/>
</dbReference>
<evidence type="ECO:0000256" key="18">
    <source>
        <dbReference type="RuleBase" id="RU003938"/>
    </source>
</evidence>
<feature type="transmembrane region" description="Helical" evidence="20">
    <location>
        <begin position="46"/>
        <end position="75"/>
    </location>
</feature>
<evidence type="ECO:0000256" key="13">
    <source>
        <dbReference type="ARBA" id="ARBA00022989"/>
    </source>
</evidence>
<comment type="catalytic activity">
    <reaction evidence="1 18">
        <text>a 1,2-diacyl-sn-glycero-3-phosphate + CTP + H(+) = a CDP-1,2-diacyl-sn-glycerol + diphosphate</text>
        <dbReference type="Rhea" id="RHEA:16229"/>
        <dbReference type="ChEBI" id="CHEBI:15378"/>
        <dbReference type="ChEBI" id="CHEBI:33019"/>
        <dbReference type="ChEBI" id="CHEBI:37563"/>
        <dbReference type="ChEBI" id="CHEBI:58332"/>
        <dbReference type="ChEBI" id="CHEBI:58608"/>
        <dbReference type="EC" id="2.7.7.41"/>
    </reaction>
</comment>
<dbReference type="RefSeq" id="WP_085089224.1">
    <property type="nucleotide sequence ID" value="NZ_FXAK01000007.1"/>
</dbReference>
<evidence type="ECO:0000256" key="11">
    <source>
        <dbReference type="ARBA" id="ARBA00022692"/>
    </source>
</evidence>
<keyword evidence="10 18" id="KW-0808">Transferase</keyword>
<evidence type="ECO:0000256" key="12">
    <source>
        <dbReference type="ARBA" id="ARBA00022695"/>
    </source>
</evidence>
<name>A0A1X7GSH9_9PROT</name>
<evidence type="ECO:0000256" key="17">
    <source>
        <dbReference type="ARBA" id="ARBA00023264"/>
    </source>
</evidence>
<proteinExistence type="inferred from homology"/>
<evidence type="ECO:0000256" key="19">
    <source>
        <dbReference type="SAM" id="MobiDB-lite"/>
    </source>
</evidence>
<dbReference type="GO" id="GO:0004605">
    <property type="term" value="F:phosphatidate cytidylyltransferase activity"/>
    <property type="evidence" value="ECO:0007669"/>
    <property type="project" value="UniProtKB-EC"/>
</dbReference>
<organism evidence="21 22">
    <name type="scientific">Azospirillum oryzae</name>
    <dbReference type="NCBI Taxonomy" id="286727"/>
    <lineage>
        <taxon>Bacteria</taxon>
        <taxon>Pseudomonadati</taxon>
        <taxon>Pseudomonadota</taxon>
        <taxon>Alphaproteobacteria</taxon>
        <taxon>Rhodospirillales</taxon>
        <taxon>Azospirillaceae</taxon>
        <taxon>Azospirillum</taxon>
    </lineage>
</organism>
<keyword evidence="13 20" id="KW-1133">Transmembrane helix</keyword>
<dbReference type="GO" id="GO:0016024">
    <property type="term" value="P:CDP-diacylglycerol biosynthetic process"/>
    <property type="evidence" value="ECO:0007669"/>
    <property type="project" value="UniProtKB-UniPathway"/>
</dbReference>
<keyword evidence="16" id="KW-0594">Phospholipid biosynthesis</keyword>
<feature type="transmembrane region" description="Helical" evidence="20">
    <location>
        <begin position="134"/>
        <end position="152"/>
    </location>
</feature>
<dbReference type="PROSITE" id="PS01315">
    <property type="entry name" value="CDS"/>
    <property type="match status" value="1"/>
</dbReference>
<dbReference type="Proteomes" id="UP000192936">
    <property type="component" value="Unassembled WGS sequence"/>
</dbReference>
<feature type="transmembrane region" description="Helical" evidence="20">
    <location>
        <begin position="111"/>
        <end position="127"/>
    </location>
</feature>
<evidence type="ECO:0000313" key="21">
    <source>
        <dbReference type="EMBL" id="SMF73792.1"/>
    </source>
</evidence>
<dbReference type="STRING" id="286727.SAMN02982917_4304"/>
<evidence type="ECO:0000256" key="15">
    <source>
        <dbReference type="ARBA" id="ARBA00023136"/>
    </source>
</evidence>
<keyword evidence="11 18" id="KW-0812">Transmembrane</keyword>
<dbReference type="Pfam" id="PF01148">
    <property type="entry name" value="CTP_transf_1"/>
    <property type="match status" value="1"/>
</dbReference>
<evidence type="ECO:0000256" key="16">
    <source>
        <dbReference type="ARBA" id="ARBA00023209"/>
    </source>
</evidence>
<gene>
    <name evidence="21" type="ORF">SAMN02982917_4304</name>
</gene>
<feature type="transmembrane region" description="Helical" evidence="20">
    <location>
        <begin position="158"/>
        <end position="179"/>
    </location>
</feature>
<evidence type="ECO:0000256" key="3">
    <source>
        <dbReference type="ARBA" id="ARBA00005119"/>
    </source>
</evidence>
<accession>A0A1X7GSH9</accession>
<dbReference type="AlphaFoldDB" id="A0A1X7GSH9"/>
<keyword evidence="9" id="KW-0444">Lipid biosynthesis</keyword>
<comment type="subcellular location">
    <subcellularLocation>
        <location evidence="2">Cell membrane</location>
        <topology evidence="2">Multi-pass membrane protein</topology>
    </subcellularLocation>
</comment>
<dbReference type="OrthoDB" id="9799199at2"/>
<dbReference type="EMBL" id="FXAK01000007">
    <property type="protein sequence ID" value="SMF73792.1"/>
    <property type="molecule type" value="Genomic_DNA"/>
</dbReference>
<evidence type="ECO:0000256" key="14">
    <source>
        <dbReference type="ARBA" id="ARBA00023098"/>
    </source>
</evidence>